<sequence>MRDQARHHACKCRIPSNTKSSAGGNEKLQKPAAQWLSTMISLLLKDVLEKLDGCFVPQYCQTGHNFGACANLLGITCFDKSLQNQTHLSDEELSATR</sequence>
<dbReference type="AlphaFoldDB" id="A0AAD4WSJ6"/>
<proteinExistence type="predicted"/>
<gene>
    <name evidence="2" type="ORF">L3X38_001440</name>
</gene>
<evidence type="ECO:0000313" key="3">
    <source>
        <dbReference type="Proteomes" id="UP001054821"/>
    </source>
</evidence>
<dbReference type="Proteomes" id="UP001054821">
    <property type="component" value="Chromosome 1"/>
</dbReference>
<keyword evidence="3" id="KW-1185">Reference proteome</keyword>
<evidence type="ECO:0000256" key="1">
    <source>
        <dbReference type="SAM" id="MobiDB-lite"/>
    </source>
</evidence>
<protein>
    <submittedName>
        <fullName evidence="2">Uncharacterized protein</fullName>
    </submittedName>
</protein>
<feature type="region of interest" description="Disordered" evidence="1">
    <location>
        <begin position="1"/>
        <end position="27"/>
    </location>
</feature>
<accession>A0AAD4WSJ6</accession>
<organism evidence="2 3">
    <name type="scientific">Prunus dulcis</name>
    <name type="common">Almond</name>
    <name type="synonym">Amygdalus dulcis</name>
    <dbReference type="NCBI Taxonomy" id="3755"/>
    <lineage>
        <taxon>Eukaryota</taxon>
        <taxon>Viridiplantae</taxon>
        <taxon>Streptophyta</taxon>
        <taxon>Embryophyta</taxon>
        <taxon>Tracheophyta</taxon>
        <taxon>Spermatophyta</taxon>
        <taxon>Magnoliopsida</taxon>
        <taxon>eudicotyledons</taxon>
        <taxon>Gunneridae</taxon>
        <taxon>Pentapetalae</taxon>
        <taxon>rosids</taxon>
        <taxon>fabids</taxon>
        <taxon>Rosales</taxon>
        <taxon>Rosaceae</taxon>
        <taxon>Amygdaloideae</taxon>
        <taxon>Amygdaleae</taxon>
        <taxon>Prunus</taxon>
    </lineage>
</organism>
<evidence type="ECO:0000313" key="2">
    <source>
        <dbReference type="EMBL" id="KAI5348553.1"/>
    </source>
</evidence>
<dbReference type="EMBL" id="JAJFAZ020000001">
    <property type="protein sequence ID" value="KAI5348553.1"/>
    <property type="molecule type" value="Genomic_DNA"/>
</dbReference>
<comment type="caution">
    <text evidence="2">The sequence shown here is derived from an EMBL/GenBank/DDBJ whole genome shotgun (WGS) entry which is preliminary data.</text>
</comment>
<reference evidence="2 3" key="1">
    <citation type="journal article" date="2022" name="G3 (Bethesda)">
        <title>Whole-genome sequence and methylome profiling of the almond [Prunus dulcis (Mill.) D.A. Webb] cultivar 'Nonpareil'.</title>
        <authorList>
            <person name="D'Amico-Willman K.M."/>
            <person name="Ouma W.Z."/>
            <person name="Meulia T."/>
            <person name="Sideli G.M."/>
            <person name="Gradziel T.M."/>
            <person name="Fresnedo-Ramirez J."/>
        </authorList>
    </citation>
    <scope>NUCLEOTIDE SEQUENCE [LARGE SCALE GENOMIC DNA]</scope>
    <source>
        <strain evidence="2">Clone GOH B32 T37-40</strain>
    </source>
</reference>
<name>A0AAD4WSJ6_PRUDU</name>